<evidence type="ECO:0000259" key="8">
    <source>
        <dbReference type="SMART" id="SM00485"/>
    </source>
</evidence>
<reference evidence="9" key="1">
    <citation type="submission" date="2022-07" db="EMBL/GenBank/DDBJ databases">
        <title>Phylogenomic reconstructions and comparative analyses of Kickxellomycotina fungi.</title>
        <authorList>
            <person name="Reynolds N.K."/>
            <person name="Stajich J.E."/>
            <person name="Barry K."/>
            <person name="Grigoriev I.V."/>
            <person name="Crous P."/>
            <person name="Smith M.E."/>
        </authorList>
    </citation>
    <scope>NUCLEOTIDE SEQUENCE</scope>
    <source>
        <strain evidence="9">NBRC 32514</strain>
    </source>
</reference>
<dbReference type="Gene3D" id="1.10.150.20">
    <property type="entry name" value="5' to 3' exonuclease, C-terminal subdomain"/>
    <property type="match status" value="1"/>
</dbReference>
<feature type="domain" description="XPG N-terminal" evidence="8">
    <location>
        <begin position="1"/>
        <end position="102"/>
    </location>
</feature>
<comment type="caution">
    <text evidence="9">The sequence shown here is derived from an EMBL/GenBank/DDBJ whole genome shotgun (WGS) entry which is preliminary data.</text>
</comment>
<dbReference type="PANTHER" id="PTHR11081">
    <property type="entry name" value="FLAP ENDONUCLEASE FAMILY MEMBER"/>
    <property type="match status" value="1"/>
</dbReference>
<name>A0A9W8CRY7_9FUNG</name>
<dbReference type="AlphaFoldDB" id="A0A9W8CRY7"/>
<dbReference type="GO" id="GO:0046872">
    <property type="term" value="F:metal ion binding"/>
    <property type="evidence" value="ECO:0007669"/>
    <property type="project" value="UniProtKB-KW"/>
</dbReference>
<accession>A0A9W8CRY7</accession>
<keyword evidence="2" id="KW-0540">Nuclease</keyword>
<dbReference type="InterPro" id="IPR029060">
    <property type="entry name" value="PIN-like_dom_sf"/>
</dbReference>
<evidence type="ECO:0008006" key="11">
    <source>
        <dbReference type="Google" id="ProtNLM"/>
    </source>
</evidence>
<evidence type="ECO:0000259" key="7">
    <source>
        <dbReference type="SMART" id="SM00484"/>
    </source>
</evidence>
<dbReference type="Pfam" id="PF00867">
    <property type="entry name" value="XPG_I"/>
    <property type="match status" value="1"/>
</dbReference>
<evidence type="ECO:0000256" key="5">
    <source>
        <dbReference type="ARBA" id="ARBA00022801"/>
    </source>
</evidence>
<dbReference type="InterPro" id="IPR036279">
    <property type="entry name" value="5-3_exonuclease_C_sf"/>
</dbReference>
<dbReference type="GO" id="GO:0003677">
    <property type="term" value="F:DNA binding"/>
    <property type="evidence" value="ECO:0007669"/>
    <property type="project" value="InterPro"/>
</dbReference>
<dbReference type="GO" id="GO:0006281">
    <property type="term" value="P:DNA repair"/>
    <property type="evidence" value="ECO:0007669"/>
    <property type="project" value="UniProtKB-ARBA"/>
</dbReference>
<dbReference type="GO" id="GO:0017108">
    <property type="term" value="F:5'-flap endonuclease activity"/>
    <property type="evidence" value="ECO:0007669"/>
    <property type="project" value="TreeGrafter"/>
</dbReference>
<dbReference type="SUPFAM" id="SSF47807">
    <property type="entry name" value="5' to 3' exonuclease, C-terminal subdomain"/>
    <property type="match status" value="1"/>
</dbReference>
<evidence type="ECO:0000313" key="10">
    <source>
        <dbReference type="Proteomes" id="UP001149813"/>
    </source>
</evidence>
<evidence type="ECO:0000256" key="2">
    <source>
        <dbReference type="ARBA" id="ARBA00022722"/>
    </source>
</evidence>
<dbReference type="SUPFAM" id="SSF88723">
    <property type="entry name" value="PIN domain-like"/>
    <property type="match status" value="1"/>
</dbReference>
<sequence length="478" mass="52520">MGVKNLTSLLARFAPSCITTLSPKDIRGWTVGIDTNIFIHRFFRGNSLQGNAYDKRHLYGIYRMGTFIRSLDITPVFVFDCHELTAGKELETSRRTAAKMIIEMELAKETQRVARIDILESICAKHLEDGVINADSVDNPVENKASNPDAGSNISWLLPLKWSRPLTKTHGDKRVSAMHAGNHVQQPDAVEWLQKLSEELVEKIRQRGNKITIDSRLNKLELTVCRSLLVQMGVLDTNEGNDSEHAVADARSALRILQKYHGERLATLERRAEPLTDEHIEECQMLVDAMGFAMHSVGSNTESEAMCAALDSAGVVDATCSEDLDVLPFGGRRLLRNFASLDSAASPMVLIDSAQALSELGLSRASFIDLCILCGTDFSSTLEGVGPITALKLVQQHGSIEAILAMGKYCPKNPESFSYELSRMLFTNDVKVPYASRDEIRAGPECQAGLDALLPNRGGGFGKGSRDGRDPFAQTILL</sequence>
<keyword evidence="4" id="KW-0255">Endonuclease</keyword>
<keyword evidence="5" id="KW-0378">Hydrolase</keyword>
<dbReference type="Proteomes" id="UP001149813">
    <property type="component" value="Unassembled WGS sequence"/>
</dbReference>
<dbReference type="InterPro" id="IPR006085">
    <property type="entry name" value="XPG_DNA_repair_N"/>
</dbReference>
<keyword evidence="6" id="KW-0460">Magnesium</keyword>
<evidence type="ECO:0000313" key="9">
    <source>
        <dbReference type="EMBL" id="KAJ1723324.1"/>
    </source>
</evidence>
<keyword evidence="3" id="KW-0479">Metal-binding</keyword>
<evidence type="ECO:0000256" key="4">
    <source>
        <dbReference type="ARBA" id="ARBA00022759"/>
    </source>
</evidence>
<proteinExistence type="predicted"/>
<evidence type="ECO:0000256" key="6">
    <source>
        <dbReference type="ARBA" id="ARBA00022842"/>
    </source>
</evidence>
<dbReference type="OrthoDB" id="31113at2759"/>
<dbReference type="SMART" id="SM00484">
    <property type="entry name" value="XPGI"/>
    <property type="match status" value="1"/>
</dbReference>
<evidence type="ECO:0000256" key="3">
    <source>
        <dbReference type="ARBA" id="ARBA00022723"/>
    </source>
</evidence>
<dbReference type="InterPro" id="IPR006084">
    <property type="entry name" value="XPG/Rad2"/>
</dbReference>
<feature type="domain" description="XPG-I" evidence="7">
    <location>
        <begin position="290"/>
        <end position="362"/>
    </location>
</feature>
<organism evidence="9 10">
    <name type="scientific">Coemansia erecta</name>
    <dbReference type="NCBI Taxonomy" id="147472"/>
    <lineage>
        <taxon>Eukaryota</taxon>
        <taxon>Fungi</taxon>
        <taxon>Fungi incertae sedis</taxon>
        <taxon>Zoopagomycota</taxon>
        <taxon>Kickxellomycotina</taxon>
        <taxon>Kickxellomycetes</taxon>
        <taxon>Kickxellales</taxon>
        <taxon>Kickxellaceae</taxon>
        <taxon>Coemansia</taxon>
    </lineage>
</organism>
<dbReference type="Pfam" id="PF00752">
    <property type="entry name" value="XPG_N"/>
    <property type="match status" value="1"/>
</dbReference>
<dbReference type="SMART" id="SM00279">
    <property type="entry name" value="HhH2"/>
    <property type="match status" value="1"/>
</dbReference>
<dbReference type="EMBL" id="JANBOJ010000071">
    <property type="protein sequence ID" value="KAJ1723324.1"/>
    <property type="molecule type" value="Genomic_DNA"/>
</dbReference>
<dbReference type="InterPro" id="IPR008918">
    <property type="entry name" value="HhH2"/>
</dbReference>
<evidence type="ECO:0000256" key="1">
    <source>
        <dbReference type="ARBA" id="ARBA00001946"/>
    </source>
</evidence>
<dbReference type="InterPro" id="IPR006086">
    <property type="entry name" value="XPG-I_dom"/>
</dbReference>
<dbReference type="Gene3D" id="3.40.50.1010">
    <property type="entry name" value="5'-nuclease"/>
    <property type="match status" value="2"/>
</dbReference>
<keyword evidence="10" id="KW-1185">Reference proteome</keyword>
<dbReference type="PANTHER" id="PTHR11081:SF9">
    <property type="entry name" value="FLAP ENDONUCLEASE 1"/>
    <property type="match status" value="1"/>
</dbReference>
<dbReference type="PRINTS" id="PR00853">
    <property type="entry name" value="XPGRADSUPER"/>
</dbReference>
<protein>
    <recommendedName>
        <fullName evidence="11">PIN domain-like protein</fullName>
    </recommendedName>
</protein>
<gene>
    <name evidence="9" type="ORF">LPJ53_002323</name>
</gene>
<dbReference type="SMART" id="SM00485">
    <property type="entry name" value="XPGN"/>
    <property type="match status" value="1"/>
</dbReference>
<comment type="cofactor">
    <cofactor evidence="1">
        <name>Mg(2+)</name>
        <dbReference type="ChEBI" id="CHEBI:18420"/>
    </cofactor>
</comment>